<comment type="pathway">
    <text evidence="2 11">Glycan metabolism; pectin degradation; 2-dehydro-3-deoxy-D-gluconate from pectin: step 1/5.</text>
</comment>
<evidence type="ECO:0000256" key="1">
    <source>
        <dbReference type="ARBA" id="ARBA00004613"/>
    </source>
</evidence>
<feature type="active site" evidence="10">
    <location>
        <position position="189"/>
    </location>
</feature>
<evidence type="ECO:0000256" key="5">
    <source>
        <dbReference type="ARBA" id="ARBA00022525"/>
    </source>
</evidence>
<evidence type="ECO:0000256" key="7">
    <source>
        <dbReference type="ARBA" id="ARBA00022801"/>
    </source>
</evidence>
<dbReference type="InterPro" id="IPR033131">
    <property type="entry name" value="Pectinesterase_Asp_AS"/>
</dbReference>
<keyword evidence="14" id="KW-1185">Reference proteome</keyword>
<dbReference type="Gene3D" id="2.160.20.10">
    <property type="entry name" value="Single-stranded right-handed beta-helix, Pectin lyase-like"/>
    <property type="match status" value="1"/>
</dbReference>
<dbReference type="PROSITE" id="PS00503">
    <property type="entry name" value="PECTINESTERASE_2"/>
    <property type="match status" value="1"/>
</dbReference>
<keyword evidence="5 11" id="KW-0964">Secreted</keyword>
<dbReference type="EMBL" id="LUEZ02000096">
    <property type="protein sequence ID" value="RDB14828.1"/>
    <property type="molecule type" value="Genomic_DNA"/>
</dbReference>
<comment type="function">
    <text evidence="11">Involved in maceration and soft-rotting of plant tissue.</text>
</comment>
<proteinExistence type="inferred from homology"/>
<keyword evidence="11" id="KW-0961">Cell wall biogenesis/degradation</keyword>
<protein>
    <recommendedName>
        <fullName evidence="4 11">Pectinesterase</fullName>
        <ecNumber evidence="4 11">3.1.1.11</ecNumber>
    </recommendedName>
</protein>
<gene>
    <name evidence="13" type="primary">pme1_0</name>
    <name evidence="13" type="ORF">Hypma_016451</name>
</gene>
<sequence length="339" mass="35599">MPTNIYALASSLAVALSFCQVVLTATRTSPPPGAIVVRAGTTTSGEYKTVASAVAALPNDSSSRSIFVYPGTYNEQVYITRTGPLIIYGYTNDTLSYSSNQATIQAGIPASSAGSNDASGTLRIHKNDFKMYNVNVKNTYGPGTQAVALSQYGSRVGFYACGFYGYQDTLYANAGTQVYLKGYIQGATDFIFGRGGLAFFGGNTIGVSGPGWVTASGRESNDAGSYVFDKNTIVLASGAASDTSGKVYFGRPWGAYAKVIFKNTVVTAPLNKALWSVWNVGDERTSNIFFGEYNSSGSGVSAASRPSFATILSTSQAASYSISSAVGNDYSSWVDAAYL</sequence>
<dbReference type="UniPathway" id="UPA00545">
    <property type="reaction ID" value="UER00823"/>
</dbReference>
<evidence type="ECO:0000256" key="8">
    <source>
        <dbReference type="ARBA" id="ARBA00023085"/>
    </source>
</evidence>
<evidence type="ECO:0000256" key="6">
    <source>
        <dbReference type="ARBA" id="ARBA00022729"/>
    </source>
</evidence>
<dbReference type="InParanoid" id="A0A369IYN4"/>
<comment type="caution">
    <text evidence="13">The sequence shown here is derived from an EMBL/GenBank/DDBJ whole genome shotgun (WGS) entry which is preliminary data.</text>
</comment>
<dbReference type="GO" id="GO:0045490">
    <property type="term" value="P:pectin catabolic process"/>
    <property type="evidence" value="ECO:0007669"/>
    <property type="project" value="UniProtKB-UniRule"/>
</dbReference>
<dbReference type="PANTHER" id="PTHR31321">
    <property type="entry name" value="ACYL-COA THIOESTER HYDROLASE YBHC-RELATED"/>
    <property type="match status" value="1"/>
</dbReference>
<evidence type="ECO:0000259" key="12">
    <source>
        <dbReference type="Pfam" id="PF01095"/>
    </source>
</evidence>
<dbReference type="InterPro" id="IPR012334">
    <property type="entry name" value="Pectin_lyas_fold"/>
</dbReference>
<keyword evidence="6 11" id="KW-0732">Signal</keyword>
<comment type="similarity">
    <text evidence="3">Belongs to the pectinesterase family.</text>
</comment>
<evidence type="ECO:0000313" key="13">
    <source>
        <dbReference type="EMBL" id="RDB14828.1"/>
    </source>
</evidence>
<keyword evidence="8 11" id="KW-0063">Aspartyl esterase</keyword>
<dbReference type="AlphaFoldDB" id="A0A369IYN4"/>
<dbReference type="OrthoDB" id="2019149at2759"/>
<dbReference type="PANTHER" id="PTHR31321:SF127">
    <property type="entry name" value="PECTINESTERASE"/>
    <property type="match status" value="1"/>
</dbReference>
<feature type="chain" id="PRO_5016484237" description="Pectinesterase" evidence="11">
    <location>
        <begin position="25"/>
        <end position="339"/>
    </location>
</feature>
<comment type="subcellular location">
    <subcellularLocation>
        <location evidence="1 11">Secreted</location>
    </subcellularLocation>
</comment>
<dbReference type="InterPro" id="IPR000070">
    <property type="entry name" value="Pectinesterase_cat"/>
</dbReference>
<dbReference type="FunFam" id="2.160.20.10:FF:000014">
    <property type="entry name" value="Pectinesterase"/>
    <property type="match status" value="1"/>
</dbReference>
<evidence type="ECO:0000256" key="9">
    <source>
        <dbReference type="ARBA" id="ARBA00047928"/>
    </source>
</evidence>
<name>A0A369IYN4_HYPMA</name>
<feature type="domain" description="Pectinesterase catalytic" evidence="12">
    <location>
        <begin position="41"/>
        <end position="325"/>
    </location>
</feature>
<evidence type="ECO:0000256" key="4">
    <source>
        <dbReference type="ARBA" id="ARBA00013229"/>
    </source>
</evidence>
<evidence type="ECO:0000256" key="10">
    <source>
        <dbReference type="PROSITE-ProRule" id="PRU10040"/>
    </source>
</evidence>
<dbReference type="STRING" id="39966.A0A369IYN4"/>
<reference evidence="13" key="1">
    <citation type="submission" date="2018-04" db="EMBL/GenBank/DDBJ databases">
        <title>Whole genome sequencing of Hypsizygus marmoreus.</title>
        <authorList>
            <person name="Choi I.-G."/>
            <person name="Min B."/>
            <person name="Kim J.-G."/>
            <person name="Kim S."/>
            <person name="Oh Y.-L."/>
            <person name="Kong W.-S."/>
            <person name="Park H."/>
            <person name="Jeong J."/>
            <person name="Song E.-S."/>
        </authorList>
    </citation>
    <scope>NUCLEOTIDE SEQUENCE [LARGE SCALE GENOMIC DNA]</scope>
    <source>
        <strain evidence="13">51987-8</strain>
    </source>
</reference>
<comment type="catalytic activity">
    <reaction evidence="9 11">
        <text>[(1-&gt;4)-alpha-D-galacturonosyl methyl ester](n) + n H2O = [(1-&gt;4)-alpha-D-galacturonosyl](n) + n methanol + n H(+)</text>
        <dbReference type="Rhea" id="RHEA:22380"/>
        <dbReference type="Rhea" id="RHEA-COMP:14570"/>
        <dbReference type="Rhea" id="RHEA-COMP:14573"/>
        <dbReference type="ChEBI" id="CHEBI:15377"/>
        <dbReference type="ChEBI" id="CHEBI:15378"/>
        <dbReference type="ChEBI" id="CHEBI:17790"/>
        <dbReference type="ChEBI" id="CHEBI:140522"/>
        <dbReference type="ChEBI" id="CHEBI:140523"/>
        <dbReference type="EC" id="3.1.1.11"/>
    </reaction>
</comment>
<accession>A0A369IYN4</accession>
<organism evidence="13 14">
    <name type="scientific">Hypsizygus marmoreus</name>
    <name type="common">White beech mushroom</name>
    <name type="synonym">Agaricus marmoreus</name>
    <dbReference type="NCBI Taxonomy" id="39966"/>
    <lineage>
        <taxon>Eukaryota</taxon>
        <taxon>Fungi</taxon>
        <taxon>Dikarya</taxon>
        <taxon>Basidiomycota</taxon>
        <taxon>Agaricomycotina</taxon>
        <taxon>Agaricomycetes</taxon>
        <taxon>Agaricomycetidae</taxon>
        <taxon>Agaricales</taxon>
        <taxon>Tricholomatineae</taxon>
        <taxon>Lyophyllaceae</taxon>
        <taxon>Hypsizygus</taxon>
    </lineage>
</organism>
<dbReference type="InterPro" id="IPR011050">
    <property type="entry name" value="Pectin_lyase_fold/virulence"/>
</dbReference>
<evidence type="ECO:0000256" key="3">
    <source>
        <dbReference type="ARBA" id="ARBA00008891"/>
    </source>
</evidence>
<keyword evidence="7 11" id="KW-0378">Hydrolase</keyword>
<feature type="signal peptide" evidence="11">
    <location>
        <begin position="1"/>
        <end position="24"/>
    </location>
</feature>
<dbReference type="GO" id="GO:0005576">
    <property type="term" value="C:extracellular region"/>
    <property type="evidence" value="ECO:0007669"/>
    <property type="project" value="UniProtKB-SubCell"/>
</dbReference>
<dbReference type="Proteomes" id="UP000076154">
    <property type="component" value="Unassembled WGS sequence"/>
</dbReference>
<evidence type="ECO:0000313" key="14">
    <source>
        <dbReference type="Proteomes" id="UP000076154"/>
    </source>
</evidence>
<evidence type="ECO:0000256" key="11">
    <source>
        <dbReference type="RuleBase" id="RU000589"/>
    </source>
</evidence>
<dbReference type="GO" id="GO:0042545">
    <property type="term" value="P:cell wall modification"/>
    <property type="evidence" value="ECO:0007669"/>
    <property type="project" value="UniProtKB-UniRule"/>
</dbReference>
<evidence type="ECO:0000256" key="2">
    <source>
        <dbReference type="ARBA" id="ARBA00005184"/>
    </source>
</evidence>
<dbReference type="SUPFAM" id="SSF51126">
    <property type="entry name" value="Pectin lyase-like"/>
    <property type="match status" value="1"/>
</dbReference>
<dbReference type="EC" id="3.1.1.11" evidence="4 11"/>
<dbReference type="Pfam" id="PF01095">
    <property type="entry name" value="Pectinesterase"/>
    <property type="match status" value="1"/>
</dbReference>
<dbReference type="GO" id="GO:0030599">
    <property type="term" value="F:pectinesterase activity"/>
    <property type="evidence" value="ECO:0007669"/>
    <property type="project" value="UniProtKB-UniRule"/>
</dbReference>